<organism evidence="4 5">
    <name type="scientific">Allochromatium vinosum (strain ATCC 17899 / DSM 180 / NBRC 103801 / NCIMB 10441 / D)</name>
    <name type="common">Chromatium vinosum</name>
    <dbReference type="NCBI Taxonomy" id="572477"/>
    <lineage>
        <taxon>Bacteria</taxon>
        <taxon>Pseudomonadati</taxon>
        <taxon>Pseudomonadota</taxon>
        <taxon>Gammaproteobacteria</taxon>
        <taxon>Chromatiales</taxon>
        <taxon>Chromatiaceae</taxon>
        <taxon>Allochromatium</taxon>
    </lineage>
</organism>
<sequence length="395" mass="45243">MSHILILGGDGYLGWPTAMYFSARGYAVTVVDNYFRRNACTELDVGMLYPLPSLSERARIWHEKTGYEIKVVIGDLTDPEVMRGLFDGRVKYQWAVDPTFSGIPETVVHYAEQPSAPYSLIDYRYANITVSNNLLVTNNLMFAVRDFAPETHMIKLGTMGEYGTPNIDIEEGWIEIEHKGRKGTFLFPRQASSLYHTTKIMDTDLFWFGVRMWNLKVTDLMQGPVYGLETDESAVDDRLKTLFNYDEVFGTIVNRFIVQAVVGYPLTVYGKGGQTRGYLNLKDTLQCVHMSEKTPAKAGELRIFNQIMETFSVNELAELTQRVGRKLGYDVTIKNIENPRKEAEEHYYNPTYQGLIDLGVEPHYLTEEVMESMFRVVAGYKDNIRQDVIFRGVKW</sequence>
<dbReference type="PANTHER" id="PTHR43000">
    <property type="entry name" value="DTDP-D-GLUCOSE 4,6-DEHYDRATASE-RELATED"/>
    <property type="match status" value="1"/>
</dbReference>
<proteinExistence type="inferred from homology"/>
<comment type="pathway">
    <text evidence="1">Bacterial outer membrane biogenesis; LPS O-antigen biosynthesis.</text>
</comment>
<accession>D3RMC8</accession>
<evidence type="ECO:0000259" key="3">
    <source>
        <dbReference type="Pfam" id="PF01370"/>
    </source>
</evidence>
<dbReference type="KEGG" id="alv:Alvin_0220"/>
<keyword evidence="5" id="KW-1185">Reference proteome</keyword>
<gene>
    <name evidence="4" type="ordered locus">Alvin_0220</name>
</gene>
<dbReference type="Proteomes" id="UP000001441">
    <property type="component" value="Chromosome"/>
</dbReference>
<dbReference type="Gene3D" id="3.90.25.10">
    <property type="entry name" value="UDP-galactose 4-epimerase, domain 1"/>
    <property type="match status" value="1"/>
</dbReference>
<protein>
    <submittedName>
        <fullName evidence="4">UDP-sulfoquinovose synthase</fullName>
        <ecNumber evidence="4">3.13.1.1</ecNumber>
    </submittedName>
</protein>
<dbReference type="EC" id="3.13.1.1" evidence="4"/>
<dbReference type="RefSeq" id="WP_012969462.1">
    <property type="nucleotide sequence ID" value="NC_013851.1"/>
</dbReference>
<evidence type="ECO:0000256" key="1">
    <source>
        <dbReference type="ARBA" id="ARBA00005125"/>
    </source>
</evidence>
<comment type="similarity">
    <text evidence="2">Belongs to the NAD(P)-dependent epimerase/dehydratase family.</text>
</comment>
<dbReference type="HOGENOM" id="CLU_040971_1_0_6"/>
<feature type="domain" description="NAD-dependent epimerase/dehydratase" evidence="3">
    <location>
        <begin position="4"/>
        <end position="305"/>
    </location>
</feature>
<dbReference type="eggNOG" id="COG0451">
    <property type="taxonomic scope" value="Bacteria"/>
</dbReference>
<dbReference type="InterPro" id="IPR036291">
    <property type="entry name" value="NAD(P)-bd_dom_sf"/>
</dbReference>
<dbReference type="InterPro" id="IPR001509">
    <property type="entry name" value="Epimerase_deHydtase"/>
</dbReference>
<dbReference type="AlphaFoldDB" id="D3RMC8"/>
<name>D3RMC8_ALLVD</name>
<dbReference type="STRING" id="572477.Alvin_0220"/>
<dbReference type="Pfam" id="PF01370">
    <property type="entry name" value="Epimerase"/>
    <property type="match status" value="1"/>
</dbReference>
<dbReference type="OrthoDB" id="9803010at2"/>
<reference evidence="4 5" key="1">
    <citation type="journal article" date="2011" name="Stand. Genomic Sci.">
        <title>Complete genome sequence of Allochromatium vinosum DSM 180(T).</title>
        <authorList>
            <person name="Weissgerber T."/>
            <person name="Zigann R."/>
            <person name="Bruce D."/>
            <person name="Chang Y.J."/>
            <person name="Detter J.C."/>
            <person name="Han C."/>
            <person name="Hauser L."/>
            <person name="Jeffries C.D."/>
            <person name="Land M."/>
            <person name="Munk A.C."/>
            <person name="Tapia R."/>
            <person name="Dahl C."/>
        </authorList>
    </citation>
    <scope>NUCLEOTIDE SEQUENCE [LARGE SCALE GENOMIC DNA]</scope>
    <source>
        <strain evidence="5">ATCC 17899 / DSM 180 / NBRC 103801 / NCIMB 10441 / D</strain>
    </source>
</reference>
<evidence type="ECO:0000313" key="5">
    <source>
        <dbReference type="Proteomes" id="UP000001441"/>
    </source>
</evidence>
<evidence type="ECO:0000256" key="2">
    <source>
        <dbReference type="ARBA" id="ARBA00007637"/>
    </source>
</evidence>
<dbReference type="SUPFAM" id="SSF51735">
    <property type="entry name" value="NAD(P)-binding Rossmann-fold domains"/>
    <property type="match status" value="1"/>
</dbReference>
<evidence type="ECO:0000313" key="4">
    <source>
        <dbReference type="EMBL" id="ADC61186.1"/>
    </source>
</evidence>
<dbReference type="EMBL" id="CP001896">
    <property type="protein sequence ID" value="ADC61186.1"/>
    <property type="molecule type" value="Genomic_DNA"/>
</dbReference>
<keyword evidence="4" id="KW-0378">Hydrolase</keyword>
<dbReference type="Gene3D" id="3.40.50.720">
    <property type="entry name" value="NAD(P)-binding Rossmann-like Domain"/>
    <property type="match status" value="1"/>
</dbReference>
<dbReference type="GO" id="GO:0046507">
    <property type="term" value="F:UDPsulfoquinovose synthase activity"/>
    <property type="evidence" value="ECO:0007669"/>
    <property type="project" value="UniProtKB-EC"/>
</dbReference>